<dbReference type="InterPro" id="IPR036388">
    <property type="entry name" value="WH-like_DNA-bd_sf"/>
</dbReference>
<evidence type="ECO:0000313" key="5">
    <source>
        <dbReference type="Proteomes" id="UP000469380"/>
    </source>
</evidence>
<sequence>MLISSKGRYALRLMIYIAALGDAEGKIALREVADREHISQKYLEQLVRPLMKAGLLKSVRGKGGGYMMAKDPSEVRAGDILRAVEGSTAPVACDGIDNSCTRSDLCSTVKFWRGLDDVIEKYVDGVTLADLAAVPEINFDIKL</sequence>
<dbReference type="Gene3D" id="1.10.10.10">
    <property type="entry name" value="Winged helix-like DNA-binding domain superfamily/Winged helix DNA-binding domain"/>
    <property type="match status" value="1"/>
</dbReference>
<dbReference type="GO" id="GO:0003677">
    <property type="term" value="F:DNA binding"/>
    <property type="evidence" value="ECO:0007669"/>
    <property type="project" value="UniProtKB-KW"/>
</dbReference>
<gene>
    <name evidence="3" type="primary">cymR_2</name>
    <name evidence="3" type="ORF">CKJAJONC_01539</name>
    <name evidence="2" type="ORF">GT464_08785</name>
</gene>
<evidence type="ECO:0000256" key="1">
    <source>
        <dbReference type="ARBA" id="ARBA00023125"/>
    </source>
</evidence>
<dbReference type="InterPro" id="IPR000944">
    <property type="entry name" value="Tscrpt_reg_Rrf2"/>
</dbReference>
<evidence type="ECO:0000313" key="2">
    <source>
        <dbReference type="EMBL" id="MZJ40033.1"/>
    </source>
</evidence>
<reference evidence="2 5" key="1">
    <citation type="journal article" date="2019" name="Nat. Med.">
        <title>A library of human gut bacterial isolates paired with longitudinal multiomics data enables mechanistic microbiome research.</title>
        <authorList>
            <person name="Poyet M."/>
            <person name="Groussin M."/>
            <person name="Gibbons S.M."/>
            <person name="Avila-Pacheco J."/>
            <person name="Jiang X."/>
            <person name="Kearney S.M."/>
            <person name="Perrotta A.R."/>
            <person name="Berdy B."/>
            <person name="Zhao S."/>
            <person name="Lieberman T.D."/>
            <person name="Swanson P.K."/>
            <person name="Smith M."/>
            <person name="Roesemann S."/>
            <person name="Alexander J.E."/>
            <person name="Rich S.A."/>
            <person name="Livny J."/>
            <person name="Vlamakis H."/>
            <person name="Clish C."/>
            <person name="Bullock K."/>
            <person name="Deik A."/>
            <person name="Scott J."/>
            <person name="Pierce K.A."/>
            <person name="Xavier R.J."/>
            <person name="Alm E.J."/>
        </authorList>
    </citation>
    <scope>NUCLEOTIDE SEQUENCE [LARGE SCALE GENOMIC DNA]</scope>
    <source>
        <strain evidence="2 5">BIOML-A20</strain>
    </source>
</reference>
<dbReference type="NCBIfam" id="TIGR00738">
    <property type="entry name" value="rrf2_super"/>
    <property type="match status" value="1"/>
</dbReference>
<dbReference type="InterPro" id="IPR036390">
    <property type="entry name" value="WH_DNA-bd_sf"/>
</dbReference>
<dbReference type="Proteomes" id="UP000469380">
    <property type="component" value="Unassembled WGS sequence"/>
</dbReference>
<dbReference type="RefSeq" id="WP_152067620.1">
    <property type="nucleotide sequence ID" value="NZ_CABWIF010000008.1"/>
</dbReference>
<accession>A0A5K1ITN8</accession>
<evidence type="ECO:0000313" key="4">
    <source>
        <dbReference type="Proteomes" id="UP000368032"/>
    </source>
</evidence>
<dbReference type="PANTHER" id="PTHR33221">
    <property type="entry name" value="WINGED HELIX-TURN-HELIX TRANSCRIPTIONAL REGULATOR, RRF2 FAMILY"/>
    <property type="match status" value="1"/>
</dbReference>
<dbReference type="EMBL" id="WWSR01000016">
    <property type="protein sequence ID" value="MZJ40033.1"/>
    <property type="molecule type" value="Genomic_DNA"/>
</dbReference>
<dbReference type="SUPFAM" id="SSF46785">
    <property type="entry name" value="Winged helix' DNA-binding domain"/>
    <property type="match status" value="1"/>
</dbReference>
<dbReference type="PANTHER" id="PTHR33221:SF5">
    <property type="entry name" value="HTH-TYPE TRANSCRIPTIONAL REGULATOR ISCR"/>
    <property type="match status" value="1"/>
</dbReference>
<name>A0A5K1ITN8_9ACTN</name>
<dbReference type="Pfam" id="PF02082">
    <property type="entry name" value="Rrf2"/>
    <property type="match status" value="1"/>
</dbReference>
<dbReference type="PROSITE" id="PS51197">
    <property type="entry name" value="HTH_RRF2_2"/>
    <property type="match status" value="1"/>
</dbReference>
<keyword evidence="1" id="KW-0238">DNA-binding</keyword>
<proteinExistence type="predicted"/>
<dbReference type="AlphaFoldDB" id="A0A5K1ITN8"/>
<dbReference type="GO" id="GO:0003700">
    <property type="term" value="F:DNA-binding transcription factor activity"/>
    <property type="evidence" value="ECO:0007669"/>
    <property type="project" value="TreeGrafter"/>
</dbReference>
<reference evidence="3 4" key="2">
    <citation type="submission" date="2019-10" db="EMBL/GenBank/DDBJ databases">
        <authorList>
            <person name="Wolf R A."/>
        </authorList>
    </citation>
    <scope>NUCLEOTIDE SEQUENCE [LARGE SCALE GENOMIC DNA]</scope>
    <source>
        <strain evidence="3">Collinsella_aerofaciens_DSM_13712</strain>
    </source>
</reference>
<dbReference type="GO" id="GO:0005829">
    <property type="term" value="C:cytosol"/>
    <property type="evidence" value="ECO:0007669"/>
    <property type="project" value="TreeGrafter"/>
</dbReference>
<dbReference type="Proteomes" id="UP000368032">
    <property type="component" value="Unassembled WGS sequence"/>
</dbReference>
<organism evidence="3 4">
    <name type="scientific">Collinsella aerofaciens</name>
    <dbReference type="NCBI Taxonomy" id="74426"/>
    <lineage>
        <taxon>Bacteria</taxon>
        <taxon>Bacillati</taxon>
        <taxon>Actinomycetota</taxon>
        <taxon>Coriobacteriia</taxon>
        <taxon>Coriobacteriales</taxon>
        <taxon>Coriobacteriaceae</taxon>
        <taxon>Collinsella</taxon>
    </lineage>
</organism>
<evidence type="ECO:0000313" key="3">
    <source>
        <dbReference type="EMBL" id="VWL91842.1"/>
    </source>
</evidence>
<dbReference type="EMBL" id="CABWIF010000008">
    <property type="protein sequence ID" value="VWL91842.1"/>
    <property type="molecule type" value="Genomic_DNA"/>
</dbReference>
<protein>
    <submittedName>
        <fullName evidence="3">HTH-type transcriptional regulator CymR</fullName>
    </submittedName>
    <submittedName>
        <fullName evidence="2">Rrf2 family transcriptional regulator</fullName>
    </submittedName>
</protein>